<keyword evidence="3" id="KW-1185">Reference proteome</keyword>
<organism evidence="2 3">
    <name type="scientific">Crateriforma conspicua</name>
    <dbReference type="NCBI Taxonomy" id="2527996"/>
    <lineage>
        <taxon>Bacteria</taxon>
        <taxon>Pseudomonadati</taxon>
        <taxon>Planctomycetota</taxon>
        <taxon>Planctomycetia</taxon>
        <taxon>Planctomycetales</taxon>
        <taxon>Planctomycetaceae</taxon>
        <taxon>Crateriforma</taxon>
    </lineage>
</organism>
<sequence>MKCPRCEIPLRLVAATEANTQSTRATVLRRFRIIDLLAVTALVALHLASLRAEASKEGSEIAALLYLSPTAITCLIHLRLRLKITSAIFVHYVLTIAWTFLHAVGLNYATNAYNPIMRSSQSIQIAVYSNAWNDTLEMAGWAIAFAATYGVVCYTAVSAAINYDPCPAGVGTDDSG</sequence>
<feature type="transmembrane region" description="Helical" evidence="1">
    <location>
        <begin position="138"/>
        <end position="157"/>
    </location>
</feature>
<keyword evidence="1" id="KW-1133">Transmembrane helix</keyword>
<dbReference type="EMBL" id="SJPL01000002">
    <property type="protein sequence ID" value="TWT65682.1"/>
    <property type="molecule type" value="Genomic_DNA"/>
</dbReference>
<comment type="caution">
    <text evidence="2">The sequence shown here is derived from an EMBL/GenBank/DDBJ whole genome shotgun (WGS) entry which is preliminary data.</text>
</comment>
<name>A0A5C5XVP9_9PLAN</name>
<keyword evidence="1" id="KW-0472">Membrane</keyword>
<evidence type="ECO:0000313" key="2">
    <source>
        <dbReference type="EMBL" id="TWT65682.1"/>
    </source>
</evidence>
<accession>A0A5C5XVP9</accession>
<dbReference type="Proteomes" id="UP000317238">
    <property type="component" value="Unassembled WGS sequence"/>
</dbReference>
<evidence type="ECO:0000313" key="3">
    <source>
        <dbReference type="Proteomes" id="UP000317238"/>
    </source>
</evidence>
<keyword evidence="1" id="KW-0812">Transmembrane</keyword>
<reference evidence="2 3" key="1">
    <citation type="submission" date="2019-02" db="EMBL/GenBank/DDBJ databases">
        <title>Deep-cultivation of Planctomycetes and their phenomic and genomic characterization uncovers novel biology.</title>
        <authorList>
            <person name="Wiegand S."/>
            <person name="Jogler M."/>
            <person name="Boedeker C."/>
            <person name="Pinto D."/>
            <person name="Vollmers J."/>
            <person name="Rivas-Marin E."/>
            <person name="Kohn T."/>
            <person name="Peeters S.H."/>
            <person name="Heuer A."/>
            <person name="Rast P."/>
            <person name="Oberbeckmann S."/>
            <person name="Bunk B."/>
            <person name="Jeske O."/>
            <person name="Meyerdierks A."/>
            <person name="Storesund J.E."/>
            <person name="Kallscheuer N."/>
            <person name="Luecker S."/>
            <person name="Lage O.M."/>
            <person name="Pohl T."/>
            <person name="Merkel B.J."/>
            <person name="Hornburger P."/>
            <person name="Mueller R.-W."/>
            <person name="Bruemmer F."/>
            <person name="Labrenz M."/>
            <person name="Spormann A.M."/>
            <person name="Op Den Camp H."/>
            <person name="Overmann J."/>
            <person name="Amann R."/>
            <person name="Jetten M.S.M."/>
            <person name="Mascher T."/>
            <person name="Medema M.H."/>
            <person name="Devos D.P."/>
            <person name="Kaster A.-K."/>
            <person name="Ovreas L."/>
            <person name="Rohde M."/>
            <person name="Galperin M.Y."/>
            <person name="Jogler C."/>
        </authorList>
    </citation>
    <scope>NUCLEOTIDE SEQUENCE [LARGE SCALE GENOMIC DNA]</scope>
    <source>
        <strain evidence="2 3">Pan14r</strain>
    </source>
</reference>
<protein>
    <submittedName>
        <fullName evidence="2">Uncharacterized protein</fullName>
    </submittedName>
</protein>
<gene>
    <name evidence="2" type="ORF">Pan14r_52310</name>
</gene>
<feature type="transmembrane region" description="Helical" evidence="1">
    <location>
        <begin position="87"/>
        <end position="109"/>
    </location>
</feature>
<feature type="transmembrane region" description="Helical" evidence="1">
    <location>
        <begin position="61"/>
        <end position="80"/>
    </location>
</feature>
<evidence type="ECO:0000256" key="1">
    <source>
        <dbReference type="SAM" id="Phobius"/>
    </source>
</evidence>
<proteinExistence type="predicted"/>
<feature type="transmembrane region" description="Helical" evidence="1">
    <location>
        <begin position="31"/>
        <end position="49"/>
    </location>
</feature>
<dbReference type="AlphaFoldDB" id="A0A5C5XVP9"/>